<dbReference type="GO" id="GO:0046982">
    <property type="term" value="F:protein heterodimerization activity"/>
    <property type="evidence" value="ECO:0007669"/>
    <property type="project" value="InterPro"/>
</dbReference>
<feature type="region of interest" description="Disordered" evidence="5">
    <location>
        <begin position="130"/>
        <end position="209"/>
    </location>
</feature>
<evidence type="ECO:0000256" key="5">
    <source>
        <dbReference type="SAM" id="MobiDB-lite"/>
    </source>
</evidence>
<dbReference type="InterPro" id="IPR035425">
    <property type="entry name" value="CENP-T/H4_C"/>
</dbReference>
<comment type="caution">
    <text evidence="7">The sequence shown here is derived from an EMBL/GenBank/DDBJ whole genome shotgun (WGS) entry which is preliminary data.</text>
</comment>
<feature type="compositionally biased region" description="Low complexity" evidence="5">
    <location>
        <begin position="754"/>
        <end position="792"/>
    </location>
</feature>
<feature type="compositionally biased region" description="Polar residues" evidence="5">
    <location>
        <begin position="361"/>
        <end position="372"/>
    </location>
</feature>
<dbReference type="EMBL" id="JAWZYT010000504">
    <property type="protein sequence ID" value="KAK4322613.1"/>
    <property type="molecule type" value="Genomic_DNA"/>
</dbReference>
<dbReference type="Proteomes" id="UP001292094">
    <property type="component" value="Unassembled WGS sequence"/>
</dbReference>
<dbReference type="GO" id="GO:0005694">
    <property type="term" value="C:chromosome"/>
    <property type="evidence" value="ECO:0007669"/>
    <property type="project" value="UniProtKB-SubCell"/>
</dbReference>
<dbReference type="InterPro" id="IPR009072">
    <property type="entry name" value="Histone-fold"/>
</dbReference>
<sequence>MDSFHRIVDEMTPRTMLRKVINTAPSQDAPSLSSSSHTSGQKKKKNKRKSKGGGYELRTKVLLQQQQQQQSANTSEVHGTDQTYANIANLTALPSDDDDETIDLVAAAKFHRKKTQRRVELPNKLDDIASKLVAKTPVPPSTKKRKPLEDARPGNSTRKKRSRSSHMDASENTFVGDKTYANLSTSTLDSSSESTSIQYDMPKRQQGSQKRLVVNLERLDGISQDLPQKSLAIQSEADKSINISAVNDSAVSWDVSNVTSQNSLNVTVENESLETAQTDTRQKLARMTEKKKLELELTDIFKDLKRVPTEEETTGTTPSNASDTSSTALMIEEDPEEELTNRNPPTISRQSMLSSPGLKTPSGSVTASSQPRASPREKLASPKPSTPRTPKTPLSGSRIPKTVTPRSRTPSLRPRIATPGSRTPTLRRTKTSSESRTPASESKTATPGTRTPTMKYTTASPRTRTPASGPRTATPRSKTRTMRRKAASPRTTTPASGPRTATPGSKTRTMRRKAASPRTTTPASGPRTATPGSRTPTMRNKAASPRTRTPASGPRTAVPGSRTPTMRHKAASPRTRTPASGPKTIPGSRSPSLRLKMTASPKSMSPSFKSPLTHSPQLQSSAEQSKGEVPAGAIPIPPPPSFRDTGKDEEVIWSSFSSTESDEMEVNISRALFVLDDDEIMKEESSRVTRSYSRNSATKDAAIFTSSLSKSPRKGVIRELFNNSTQSPRKREAKEKSPYYQVSIDSPNSALTTTEKTSPNSASSSTKITSPSLSQELSTSPTSPSSSPISKRSSPRKSTGEVEKLTSVDVGRFPSALIKGSRTGNTEAIASVSPSTQMVTAVEIHKVGEQDEGNLLIDVGSEEKVTVSKNNIVEERDNVLQVDDKKEMEIEDEENAIDIEGENEEVEEDVDVEDRGSEEVMVDIGEIEEEENVDVEEMESQETDKVDVEGIDEEPREVEGEEREESMVYITEAEEGAEEQMFVETQPVEGETSVAEGRPVVVDDDDDDELNFLPVVKRPIRRSMMKTQTPQKQQEQQSEQISSMMNVSVSNSNVSTNEITPAAATEVLRKSVTAPQPRQLTMKEFIQTLANKPVMPPSVTASANIRLANMMKELQESCAGQDKAKKSGRPKSMASRKKTKKKELPSSLSKSQTMEAFTHFARCKVTAGAANRIMEVCEMWWSNVVRDLEFLKPTRSTESSDEITAEDVARLMKRQGLAKTQTELMALVEEYLPEEQWKYFKSTAYAHGKVFPNDVKPLLPD</sequence>
<comment type="subcellular location">
    <subcellularLocation>
        <location evidence="2">Chromosome</location>
    </subcellularLocation>
    <subcellularLocation>
        <location evidence="1">Nucleus</location>
    </subcellularLocation>
</comment>
<feature type="compositionally biased region" description="Low complexity" evidence="5">
    <location>
        <begin position="381"/>
        <end position="393"/>
    </location>
</feature>
<accession>A0AAE1Q9Y0</accession>
<feature type="compositionally biased region" description="Low complexity" evidence="5">
    <location>
        <begin position="600"/>
        <end position="611"/>
    </location>
</feature>
<evidence type="ECO:0000256" key="4">
    <source>
        <dbReference type="ARBA" id="ARBA00023242"/>
    </source>
</evidence>
<feature type="region of interest" description="Disordered" evidence="5">
    <location>
        <begin position="1116"/>
        <end position="1150"/>
    </location>
</feature>
<evidence type="ECO:0000259" key="6">
    <source>
        <dbReference type="Pfam" id="PF15511"/>
    </source>
</evidence>
<evidence type="ECO:0000313" key="8">
    <source>
        <dbReference type="Proteomes" id="UP001292094"/>
    </source>
</evidence>
<feature type="compositionally biased region" description="Polar residues" evidence="5">
    <location>
        <begin position="341"/>
        <end position="354"/>
    </location>
</feature>
<organism evidence="7 8">
    <name type="scientific">Petrolisthes manimaculis</name>
    <dbReference type="NCBI Taxonomy" id="1843537"/>
    <lineage>
        <taxon>Eukaryota</taxon>
        <taxon>Metazoa</taxon>
        <taxon>Ecdysozoa</taxon>
        <taxon>Arthropoda</taxon>
        <taxon>Crustacea</taxon>
        <taxon>Multicrustacea</taxon>
        <taxon>Malacostraca</taxon>
        <taxon>Eumalacostraca</taxon>
        <taxon>Eucarida</taxon>
        <taxon>Decapoda</taxon>
        <taxon>Pleocyemata</taxon>
        <taxon>Anomura</taxon>
        <taxon>Galatheoidea</taxon>
        <taxon>Porcellanidae</taxon>
        <taxon>Petrolisthes</taxon>
    </lineage>
</organism>
<feature type="compositionally biased region" description="Basic residues" evidence="5">
    <location>
        <begin position="1126"/>
        <end position="1141"/>
    </location>
</feature>
<feature type="compositionally biased region" description="Low complexity" evidence="5">
    <location>
        <begin position="404"/>
        <end position="415"/>
    </location>
</feature>
<feature type="compositionally biased region" description="Basic residues" evidence="5">
    <location>
        <begin position="477"/>
        <end position="487"/>
    </location>
</feature>
<evidence type="ECO:0000256" key="3">
    <source>
        <dbReference type="ARBA" id="ARBA00022454"/>
    </source>
</evidence>
<feature type="region of interest" description="Disordered" evidence="5">
    <location>
        <begin position="683"/>
        <end position="810"/>
    </location>
</feature>
<protein>
    <recommendedName>
        <fullName evidence="6">CENP-T/Histone H4 histone fold domain-containing protein</fullName>
    </recommendedName>
</protein>
<reference evidence="7" key="1">
    <citation type="submission" date="2023-11" db="EMBL/GenBank/DDBJ databases">
        <title>Genome assemblies of two species of porcelain crab, Petrolisthes cinctipes and Petrolisthes manimaculis (Anomura: Porcellanidae).</title>
        <authorList>
            <person name="Angst P."/>
        </authorList>
    </citation>
    <scope>NUCLEOTIDE SEQUENCE</scope>
    <source>
        <strain evidence="7">PB745_02</strain>
        <tissue evidence="7">Gill</tissue>
    </source>
</reference>
<feature type="compositionally biased region" description="Polar residues" evidence="5">
    <location>
        <begin position="688"/>
        <end position="710"/>
    </location>
</feature>
<feature type="compositionally biased region" description="Polar residues" evidence="5">
    <location>
        <begin position="431"/>
        <end position="466"/>
    </location>
</feature>
<evidence type="ECO:0000256" key="1">
    <source>
        <dbReference type="ARBA" id="ARBA00004123"/>
    </source>
</evidence>
<feature type="domain" description="CENP-T/Histone H4 histone fold" evidence="6">
    <location>
        <begin position="1144"/>
        <end position="1238"/>
    </location>
</feature>
<name>A0AAE1Q9Y0_9EUCA</name>
<dbReference type="Gene3D" id="1.10.20.10">
    <property type="entry name" value="Histone, subunit A"/>
    <property type="match status" value="1"/>
</dbReference>
<evidence type="ECO:0000256" key="2">
    <source>
        <dbReference type="ARBA" id="ARBA00004286"/>
    </source>
</evidence>
<feature type="region of interest" description="Disordered" evidence="5">
    <location>
        <begin position="306"/>
        <end position="662"/>
    </location>
</feature>
<feature type="region of interest" description="Disordered" evidence="5">
    <location>
        <begin position="21"/>
        <end position="55"/>
    </location>
</feature>
<evidence type="ECO:0000313" key="7">
    <source>
        <dbReference type="EMBL" id="KAK4322613.1"/>
    </source>
</evidence>
<keyword evidence="8" id="KW-1185">Reference proteome</keyword>
<proteinExistence type="predicted"/>
<dbReference type="AlphaFoldDB" id="A0AAE1Q9Y0"/>
<feature type="compositionally biased region" description="Low complexity" evidence="5">
    <location>
        <begin position="184"/>
        <end position="196"/>
    </location>
</feature>
<feature type="compositionally biased region" description="Polar residues" evidence="5">
    <location>
        <begin position="743"/>
        <end position="753"/>
    </location>
</feature>
<gene>
    <name evidence="7" type="ORF">Pmani_006644</name>
</gene>
<dbReference type="Pfam" id="PF15511">
    <property type="entry name" value="CENP-T_C"/>
    <property type="match status" value="1"/>
</dbReference>
<keyword evidence="3" id="KW-0158">Chromosome</keyword>
<dbReference type="GO" id="GO:0005634">
    <property type="term" value="C:nucleus"/>
    <property type="evidence" value="ECO:0007669"/>
    <property type="project" value="UniProtKB-SubCell"/>
</dbReference>
<keyword evidence="4" id="KW-0539">Nucleus</keyword>
<feature type="compositionally biased region" description="Polar residues" evidence="5">
    <location>
        <begin position="612"/>
        <end position="624"/>
    </location>
</feature>
<feature type="compositionally biased region" description="Polar residues" evidence="5">
    <location>
        <begin position="318"/>
        <end position="328"/>
    </location>
</feature>
<feature type="compositionally biased region" description="Basic residues" evidence="5">
    <location>
        <begin position="40"/>
        <end position="51"/>
    </location>
</feature>